<keyword evidence="7" id="KW-1185">Reference proteome</keyword>
<organism evidence="6 7">
    <name type="scientific">Vibrio viridaestus</name>
    <dbReference type="NCBI Taxonomy" id="2487322"/>
    <lineage>
        <taxon>Bacteria</taxon>
        <taxon>Pseudomonadati</taxon>
        <taxon>Pseudomonadota</taxon>
        <taxon>Gammaproteobacteria</taxon>
        <taxon>Vibrionales</taxon>
        <taxon>Vibrionaceae</taxon>
        <taxon>Vibrio</taxon>
    </lineage>
</organism>
<keyword evidence="4" id="KW-0812">Transmembrane</keyword>
<dbReference type="Gene3D" id="3.30.70.270">
    <property type="match status" value="1"/>
</dbReference>
<proteinExistence type="predicted"/>
<feature type="transmembrane region" description="Helical" evidence="4">
    <location>
        <begin position="71"/>
        <end position="92"/>
    </location>
</feature>
<dbReference type="EMBL" id="RJVQ01000002">
    <property type="protein sequence ID" value="RQW64394.1"/>
    <property type="molecule type" value="Genomic_DNA"/>
</dbReference>
<dbReference type="SMART" id="SM00267">
    <property type="entry name" value="GGDEF"/>
    <property type="match status" value="1"/>
</dbReference>
<dbReference type="Proteomes" id="UP000281112">
    <property type="component" value="Unassembled WGS sequence"/>
</dbReference>
<keyword evidence="4" id="KW-1133">Transmembrane helix</keyword>
<comment type="caution">
    <text evidence="6">The sequence shown here is derived from an EMBL/GenBank/DDBJ whole genome shotgun (WGS) entry which is preliminary data.</text>
</comment>
<feature type="transmembrane region" description="Helical" evidence="4">
    <location>
        <begin position="6"/>
        <end position="29"/>
    </location>
</feature>
<dbReference type="GO" id="GO:0052621">
    <property type="term" value="F:diguanylate cyclase activity"/>
    <property type="evidence" value="ECO:0007669"/>
    <property type="project" value="UniProtKB-EC"/>
</dbReference>
<dbReference type="AlphaFoldDB" id="A0A3N9TK97"/>
<keyword evidence="4" id="KW-0472">Membrane</keyword>
<feature type="transmembrane region" description="Helical" evidence="4">
    <location>
        <begin position="161"/>
        <end position="182"/>
    </location>
</feature>
<dbReference type="RefSeq" id="WP_124936516.1">
    <property type="nucleotide sequence ID" value="NZ_RJVQ01000002.1"/>
</dbReference>
<evidence type="ECO:0000313" key="6">
    <source>
        <dbReference type="EMBL" id="RQW64394.1"/>
    </source>
</evidence>
<feature type="domain" description="GGDEF" evidence="5">
    <location>
        <begin position="251"/>
        <end position="383"/>
    </location>
</feature>
<dbReference type="SUPFAM" id="SSF55073">
    <property type="entry name" value="Nucleotide cyclase"/>
    <property type="match status" value="1"/>
</dbReference>
<evidence type="ECO:0000256" key="4">
    <source>
        <dbReference type="SAM" id="Phobius"/>
    </source>
</evidence>
<dbReference type="EC" id="2.7.7.65" evidence="2"/>
<feature type="transmembrane region" description="Helical" evidence="4">
    <location>
        <begin position="128"/>
        <end position="149"/>
    </location>
</feature>
<feature type="transmembrane region" description="Helical" evidence="4">
    <location>
        <begin position="41"/>
        <end position="59"/>
    </location>
</feature>
<protein>
    <recommendedName>
        <fullName evidence="2">diguanylate cyclase</fullName>
        <ecNumber evidence="2">2.7.7.65</ecNumber>
    </recommendedName>
</protein>
<evidence type="ECO:0000313" key="7">
    <source>
        <dbReference type="Proteomes" id="UP000281112"/>
    </source>
</evidence>
<dbReference type="GO" id="GO:1902201">
    <property type="term" value="P:negative regulation of bacterial-type flagellum-dependent cell motility"/>
    <property type="evidence" value="ECO:0007669"/>
    <property type="project" value="TreeGrafter"/>
</dbReference>
<dbReference type="CDD" id="cd01949">
    <property type="entry name" value="GGDEF"/>
    <property type="match status" value="1"/>
</dbReference>
<comment type="cofactor">
    <cofactor evidence="1">
        <name>Mg(2+)</name>
        <dbReference type="ChEBI" id="CHEBI:18420"/>
    </cofactor>
</comment>
<evidence type="ECO:0000256" key="2">
    <source>
        <dbReference type="ARBA" id="ARBA00012528"/>
    </source>
</evidence>
<dbReference type="GO" id="GO:0043709">
    <property type="term" value="P:cell adhesion involved in single-species biofilm formation"/>
    <property type="evidence" value="ECO:0007669"/>
    <property type="project" value="TreeGrafter"/>
</dbReference>
<dbReference type="PANTHER" id="PTHR45138:SF9">
    <property type="entry name" value="DIGUANYLATE CYCLASE DGCM-RELATED"/>
    <property type="match status" value="1"/>
</dbReference>
<comment type="catalytic activity">
    <reaction evidence="3">
        <text>2 GTP = 3',3'-c-di-GMP + 2 diphosphate</text>
        <dbReference type="Rhea" id="RHEA:24898"/>
        <dbReference type="ChEBI" id="CHEBI:33019"/>
        <dbReference type="ChEBI" id="CHEBI:37565"/>
        <dbReference type="ChEBI" id="CHEBI:58805"/>
        <dbReference type="EC" id="2.7.7.65"/>
    </reaction>
</comment>
<dbReference type="NCBIfam" id="TIGR00254">
    <property type="entry name" value="GGDEF"/>
    <property type="match status" value="1"/>
</dbReference>
<feature type="transmembrane region" description="Helical" evidence="4">
    <location>
        <begin position="99"/>
        <end position="122"/>
    </location>
</feature>
<reference evidence="6 7" key="1">
    <citation type="submission" date="2018-11" db="EMBL/GenBank/DDBJ databases">
        <title>Vibrio LJC006 sp. nov., isolated from seawater during the bloom of the enteromorpha.</title>
        <authorList>
            <person name="Liang J."/>
        </authorList>
    </citation>
    <scope>NUCLEOTIDE SEQUENCE [LARGE SCALE GENOMIC DNA]</scope>
    <source>
        <strain evidence="6 7">LJC006</strain>
    </source>
</reference>
<sequence>MSAVEVTILSIIISVIVCSVISCFFLYQVSTNLAGNKKKSARSFFFAFLFLSLAFVTMASRNWFSLTFSVFVNNALYITASHLLLCGVAHWYRYKISRIALLVSGFHIALVSMTQIGLYLFVENSFNTRVYFGGINNAIVYWFAASLCYRQRLSNKKGETYLGLALSITAIGALLPSIAMVVSHSAFAYQLTMVVTQNIGVYFVFGALLSLFLFDEAHLHYLRSIRDELTGIYNRRYFREEINKLAQVSSGKATVAIIDIDYFKRVNDNYGHHIGDKAIKSVAKFIDKQLNDDCILARYGGEEFIIYAPWTSSEVAQIHLDRIRSDIEMNFKEMDELPLNITVSIGYVMLESTERINEFFNCADQALYRAKDSGRNCVNEMLANHV</sequence>
<dbReference type="InterPro" id="IPR043128">
    <property type="entry name" value="Rev_trsase/Diguanyl_cyclase"/>
</dbReference>
<dbReference type="PROSITE" id="PS50887">
    <property type="entry name" value="GGDEF"/>
    <property type="match status" value="1"/>
</dbReference>
<dbReference type="PANTHER" id="PTHR45138">
    <property type="entry name" value="REGULATORY COMPONENTS OF SENSORY TRANSDUCTION SYSTEM"/>
    <property type="match status" value="1"/>
</dbReference>
<evidence type="ECO:0000256" key="3">
    <source>
        <dbReference type="ARBA" id="ARBA00034247"/>
    </source>
</evidence>
<dbReference type="FunFam" id="3.30.70.270:FF:000001">
    <property type="entry name" value="Diguanylate cyclase domain protein"/>
    <property type="match status" value="1"/>
</dbReference>
<accession>A0A3N9TK97</accession>
<feature type="transmembrane region" description="Helical" evidence="4">
    <location>
        <begin position="188"/>
        <end position="214"/>
    </location>
</feature>
<dbReference type="OrthoDB" id="9803824at2"/>
<evidence type="ECO:0000256" key="1">
    <source>
        <dbReference type="ARBA" id="ARBA00001946"/>
    </source>
</evidence>
<evidence type="ECO:0000259" key="5">
    <source>
        <dbReference type="PROSITE" id="PS50887"/>
    </source>
</evidence>
<dbReference type="InterPro" id="IPR029787">
    <property type="entry name" value="Nucleotide_cyclase"/>
</dbReference>
<dbReference type="InterPro" id="IPR050469">
    <property type="entry name" value="Diguanylate_Cyclase"/>
</dbReference>
<dbReference type="Pfam" id="PF00990">
    <property type="entry name" value="GGDEF"/>
    <property type="match status" value="1"/>
</dbReference>
<name>A0A3N9TK97_9VIBR</name>
<dbReference type="GO" id="GO:0005886">
    <property type="term" value="C:plasma membrane"/>
    <property type="evidence" value="ECO:0007669"/>
    <property type="project" value="TreeGrafter"/>
</dbReference>
<gene>
    <name evidence="6" type="ORF">EES38_07410</name>
</gene>
<dbReference type="InterPro" id="IPR000160">
    <property type="entry name" value="GGDEF_dom"/>
</dbReference>